<dbReference type="InterPro" id="IPR011990">
    <property type="entry name" value="TPR-like_helical_dom_sf"/>
</dbReference>
<dbReference type="InterPro" id="IPR009057">
    <property type="entry name" value="Homeodomain-like_sf"/>
</dbReference>
<evidence type="ECO:0000256" key="2">
    <source>
        <dbReference type="ARBA" id="ARBA00023125"/>
    </source>
</evidence>
<dbReference type="RefSeq" id="WP_390302292.1">
    <property type="nucleotide sequence ID" value="NZ_JBHULI010000024.1"/>
</dbReference>
<evidence type="ECO:0000256" key="3">
    <source>
        <dbReference type="ARBA" id="ARBA00023163"/>
    </source>
</evidence>
<keyword evidence="6" id="KW-1185">Reference proteome</keyword>
<keyword evidence="1" id="KW-0805">Transcription regulation</keyword>
<dbReference type="PANTHER" id="PTHR43280">
    <property type="entry name" value="ARAC-FAMILY TRANSCRIPTIONAL REGULATOR"/>
    <property type="match status" value="1"/>
</dbReference>
<evidence type="ECO:0000313" key="5">
    <source>
        <dbReference type="EMBL" id="MFD2532941.1"/>
    </source>
</evidence>
<dbReference type="PROSITE" id="PS01124">
    <property type="entry name" value="HTH_ARAC_FAMILY_2"/>
    <property type="match status" value="1"/>
</dbReference>
<dbReference type="EMBL" id="JBHULI010000024">
    <property type="protein sequence ID" value="MFD2532941.1"/>
    <property type="molecule type" value="Genomic_DNA"/>
</dbReference>
<proteinExistence type="predicted"/>
<dbReference type="PANTHER" id="PTHR43280:SF34">
    <property type="entry name" value="ARAC-FAMILY TRANSCRIPTIONAL REGULATOR"/>
    <property type="match status" value="1"/>
</dbReference>
<dbReference type="Proteomes" id="UP001597460">
    <property type="component" value="Unassembled WGS sequence"/>
</dbReference>
<keyword evidence="3" id="KW-0804">Transcription</keyword>
<accession>A0ABW5JJM9</accession>
<dbReference type="SUPFAM" id="SSF46689">
    <property type="entry name" value="Homeodomain-like"/>
    <property type="match status" value="1"/>
</dbReference>
<keyword evidence="2" id="KW-0238">DNA-binding</keyword>
<reference evidence="6" key="1">
    <citation type="journal article" date="2019" name="Int. J. Syst. Evol. Microbiol.">
        <title>The Global Catalogue of Microorganisms (GCM) 10K type strain sequencing project: providing services to taxonomists for standard genome sequencing and annotation.</title>
        <authorList>
            <consortium name="The Broad Institute Genomics Platform"/>
            <consortium name="The Broad Institute Genome Sequencing Center for Infectious Disease"/>
            <person name="Wu L."/>
            <person name="Ma J."/>
        </authorList>
    </citation>
    <scope>NUCLEOTIDE SEQUENCE [LARGE SCALE GENOMIC DNA]</scope>
    <source>
        <strain evidence="6">KCTC 52042</strain>
    </source>
</reference>
<dbReference type="Gene3D" id="1.25.40.10">
    <property type="entry name" value="Tetratricopeptide repeat domain"/>
    <property type="match status" value="1"/>
</dbReference>
<gene>
    <name evidence="5" type="ORF">ACFSVN_10825</name>
</gene>
<evidence type="ECO:0000259" key="4">
    <source>
        <dbReference type="PROSITE" id="PS01124"/>
    </source>
</evidence>
<dbReference type="Gene3D" id="1.10.10.60">
    <property type="entry name" value="Homeodomain-like"/>
    <property type="match status" value="2"/>
</dbReference>
<comment type="caution">
    <text evidence="5">The sequence shown here is derived from an EMBL/GenBank/DDBJ whole genome shotgun (WGS) entry which is preliminary data.</text>
</comment>
<evidence type="ECO:0000256" key="1">
    <source>
        <dbReference type="ARBA" id="ARBA00023015"/>
    </source>
</evidence>
<dbReference type="SUPFAM" id="SSF48452">
    <property type="entry name" value="TPR-like"/>
    <property type="match status" value="1"/>
</dbReference>
<evidence type="ECO:0000313" key="6">
    <source>
        <dbReference type="Proteomes" id="UP001597460"/>
    </source>
</evidence>
<sequence>MLPEFADSVITILENDYDTIIASANENIKNRTNYLLGNSYYFKGMYLASNYYYDQVLGSVQNNNAENSELKEAIYNNKGVNLELLGYYKHAIDVYLESLNIAKAREDTLGIGQTTLNLGVLFHQLQDTTKAIEFTRDALNYFYQGGDAYHISLGKMNYGSFIQRMDPDSATIFLNGALDGFLMLNDPYRISETLYHQANHLHVNQRYQEAVKKAMLSLDYNPVDRFINLRINTYNILIDSYYYLNEHDRALSLIQDIHEAIEMKQIQALKALEYFWPIAEKVLKLPDNKEKLKYHDELKREFYAEIERTRYSNIVSQFDILTKLEVGYADSLQQKLNEIENEDKNNYTLVLLWALILLVWAGYLFRGYLPLPGQDSRTDYLIQKIKNQKVDEEDIQAGISVVETSGCEHLDKGKRQTDSVSKLFPEIDELMMKEQLFKNPDLSREYLAKRLHTNTKYISMAVKQETGLSFKDYINSCAISLAVSKIKDTNSSLTNMELAEECGYSSEATFYRNFKKLTGLTPNQFKERYHGEKAH</sequence>
<organism evidence="5 6">
    <name type="scientific">Gracilimonas halophila</name>
    <dbReference type="NCBI Taxonomy" id="1834464"/>
    <lineage>
        <taxon>Bacteria</taxon>
        <taxon>Pseudomonadati</taxon>
        <taxon>Balneolota</taxon>
        <taxon>Balneolia</taxon>
        <taxon>Balneolales</taxon>
        <taxon>Balneolaceae</taxon>
        <taxon>Gracilimonas</taxon>
    </lineage>
</organism>
<protein>
    <submittedName>
        <fullName evidence="5">Helix-turn-helix domain-containing protein</fullName>
    </submittedName>
</protein>
<name>A0ABW5JJM9_9BACT</name>
<feature type="domain" description="HTH araC/xylS-type" evidence="4">
    <location>
        <begin position="421"/>
        <end position="528"/>
    </location>
</feature>
<dbReference type="SMART" id="SM00342">
    <property type="entry name" value="HTH_ARAC"/>
    <property type="match status" value="1"/>
</dbReference>
<dbReference type="Pfam" id="PF12833">
    <property type="entry name" value="HTH_18"/>
    <property type="match status" value="1"/>
</dbReference>
<dbReference type="InterPro" id="IPR018060">
    <property type="entry name" value="HTH_AraC"/>
</dbReference>